<reference evidence="1" key="1">
    <citation type="submission" date="2016-09" db="EMBL/GenBank/DDBJ databases">
        <authorList>
            <person name="Capua I."/>
            <person name="De Benedictis P."/>
            <person name="Joannis T."/>
            <person name="Lombin L.H."/>
            <person name="Cattoli G."/>
        </authorList>
    </citation>
    <scope>NUCLEOTIDE SEQUENCE</scope>
    <source>
        <strain evidence="1">B9</strain>
    </source>
</reference>
<dbReference type="AlphaFoldDB" id="A0A1K0IDB2"/>
<evidence type="ECO:0008006" key="2">
    <source>
        <dbReference type="Google" id="ProtNLM"/>
    </source>
</evidence>
<dbReference type="EMBL" id="FMSH01000149">
    <property type="protein sequence ID" value="SCU75300.1"/>
    <property type="molecule type" value="Genomic_DNA"/>
</dbReference>
<dbReference type="InterPro" id="IPR036052">
    <property type="entry name" value="TrpB-like_PALP_sf"/>
</dbReference>
<gene>
    <name evidence="1" type="ORF">CNECB9_2320068</name>
</gene>
<protein>
    <recommendedName>
        <fullName evidence="2">Threonine ammonia-lyase</fullName>
    </recommendedName>
</protein>
<organism evidence="1">
    <name type="scientific">Cupriavidus necator</name>
    <name type="common">Alcaligenes eutrophus</name>
    <name type="synonym">Ralstonia eutropha</name>
    <dbReference type="NCBI Taxonomy" id="106590"/>
    <lineage>
        <taxon>Bacteria</taxon>
        <taxon>Pseudomonadati</taxon>
        <taxon>Pseudomonadota</taxon>
        <taxon>Betaproteobacteria</taxon>
        <taxon>Burkholderiales</taxon>
        <taxon>Burkholderiaceae</taxon>
        <taxon>Cupriavidus</taxon>
    </lineage>
</organism>
<sequence>MNDDEALRAVSTAFRLLKLVVESGGAASLAVLVEKKADLAGKTVVAICSGGNVDPGVYARALAGQ</sequence>
<proteinExistence type="predicted"/>
<dbReference type="Gene3D" id="3.40.50.1100">
    <property type="match status" value="1"/>
</dbReference>
<accession>A0A1K0IDB2</accession>
<dbReference type="SUPFAM" id="SSF53686">
    <property type="entry name" value="Tryptophan synthase beta subunit-like PLP-dependent enzymes"/>
    <property type="match status" value="1"/>
</dbReference>
<name>A0A1K0IDB2_CUPNE</name>
<evidence type="ECO:0000313" key="1">
    <source>
        <dbReference type="EMBL" id="SCU75300.1"/>
    </source>
</evidence>